<dbReference type="PROSITE" id="PS50835">
    <property type="entry name" value="IG_LIKE"/>
    <property type="match status" value="1"/>
</dbReference>
<name>A0AA38HLL1_9CUCU</name>
<feature type="region of interest" description="Disordered" evidence="4">
    <location>
        <begin position="223"/>
        <end position="242"/>
    </location>
</feature>
<evidence type="ECO:0000259" key="5">
    <source>
        <dbReference type="PROSITE" id="PS50835"/>
    </source>
</evidence>
<feature type="region of interest" description="Disordered" evidence="4">
    <location>
        <begin position="192"/>
        <end position="214"/>
    </location>
</feature>
<evidence type="ECO:0000313" key="7">
    <source>
        <dbReference type="Proteomes" id="UP001168821"/>
    </source>
</evidence>
<gene>
    <name evidence="6" type="ORF">Zmor_002740</name>
</gene>
<dbReference type="SUPFAM" id="SSF48726">
    <property type="entry name" value="Immunoglobulin"/>
    <property type="match status" value="1"/>
</dbReference>
<organism evidence="6 7">
    <name type="scientific">Zophobas morio</name>
    <dbReference type="NCBI Taxonomy" id="2755281"/>
    <lineage>
        <taxon>Eukaryota</taxon>
        <taxon>Metazoa</taxon>
        <taxon>Ecdysozoa</taxon>
        <taxon>Arthropoda</taxon>
        <taxon>Hexapoda</taxon>
        <taxon>Insecta</taxon>
        <taxon>Pterygota</taxon>
        <taxon>Neoptera</taxon>
        <taxon>Endopterygota</taxon>
        <taxon>Coleoptera</taxon>
        <taxon>Polyphaga</taxon>
        <taxon>Cucujiformia</taxon>
        <taxon>Tenebrionidae</taxon>
        <taxon>Zophobas</taxon>
    </lineage>
</organism>
<dbReference type="PANTHER" id="PTHR12231">
    <property type="entry name" value="CTX-RELATED TYPE I TRANSMEMBRANE PROTEIN"/>
    <property type="match status" value="1"/>
</dbReference>
<dbReference type="EMBL" id="JALNTZ010000010">
    <property type="protein sequence ID" value="KAJ3639379.1"/>
    <property type="molecule type" value="Genomic_DNA"/>
</dbReference>
<dbReference type="Proteomes" id="UP001168821">
    <property type="component" value="Unassembled WGS sequence"/>
</dbReference>
<dbReference type="Pfam" id="PF07679">
    <property type="entry name" value="I-set"/>
    <property type="match status" value="1"/>
</dbReference>
<keyword evidence="1" id="KW-0677">Repeat</keyword>
<evidence type="ECO:0000256" key="1">
    <source>
        <dbReference type="ARBA" id="ARBA00022737"/>
    </source>
</evidence>
<dbReference type="InterPro" id="IPR007110">
    <property type="entry name" value="Ig-like_dom"/>
</dbReference>
<reference evidence="6" key="1">
    <citation type="journal article" date="2023" name="G3 (Bethesda)">
        <title>Whole genome assemblies of Zophobas morio and Tenebrio molitor.</title>
        <authorList>
            <person name="Kaur S."/>
            <person name="Stinson S.A."/>
            <person name="diCenzo G.C."/>
        </authorList>
    </citation>
    <scope>NUCLEOTIDE SEQUENCE</scope>
    <source>
        <strain evidence="6">QUZm001</strain>
    </source>
</reference>
<dbReference type="PANTHER" id="PTHR12231:SF87">
    <property type="entry name" value="DPR-INTERACTING PROTEIN BETA, ISOFORM C"/>
    <property type="match status" value="1"/>
</dbReference>
<feature type="domain" description="Ig-like" evidence="5">
    <location>
        <begin position="86"/>
        <end position="186"/>
    </location>
</feature>
<evidence type="ECO:0000256" key="2">
    <source>
        <dbReference type="ARBA" id="ARBA00023157"/>
    </source>
</evidence>
<evidence type="ECO:0000256" key="3">
    <source>
        <dbReference type="ARBA" id="ARBA00023319"/>
    </source>
</evidence>
<dbReference type="AlphaFoldDB" id="A0AA38HLL1"/>
<dbReference type="Gene3D" id="2.60.40.10">
    <property type="entry name" value="Immunoglobulins"/>
    <property type="match status" value="1"/>
</dbReference>
<proteinExistence type="predicted"/>
<keyword evidence="2" id="KW-1015">Disulfide bond</keyword>
<feature type="compositionally biased region" description="Acidic residues" evidence="4">
    <location>
        <begin position="196"/>
        <end position="208"/>
    </location>
</feature>
<dbReference type="InterPro" id="IPR013783">
    <property type="entry name" value="Ig-like_fold"/>
</dbReference>
<evidence type="ECO:0000313" key="6">
    <source>
        <dbReference type="EMBL" id="KAJ3639379.1"/>
    </source>
</evidence>
<dbReference type="InterPro" id="IPR051170">
    <property type="entry name" value="Neural/epithelial_adhesion"/>
</dbReference>
<sequence>MVLDGGLYLNPHFHDRDLSRVSMAPDLSLCARRSAVDESPFIDTHTRKTRRHRTGEFPLAIRSLFPAYCGKGRALRLTPLTDDVNPSVAVHPLIQVPNQLVGAPVNTDVTLQCHVEASPKAINYWTRESGEMIITNDKYFMTEINNSYYSVQMKLIIRRFHKSDLGGYKCISKNSIGDAEGNIRLYEMEIQNRADSDDENMDEDVETENTEKRLYNGFQGPLTETEESSLQPNVSSGSSGSTDTMLRSGGLLLVLFLLI</sequence>
<keyword evidence="7" id="KW-1185">Reference proteome</keyword>
<dbReference type="GO" id="GO:0043005">
    <property type="term" value="C:neuron projection"/>
    <property type="evidence" value="ECO:0007669"/>
    <property type="project" value="TreeGrafter"/>
</dbReference>
<dbReference type="InterPro" id="IPR036179">
    <property type="entry name" value="Ig-like_dom_sf"/>
</dbReference>
<accession>A0AA38HLL1</accession>
<comment type="caution">
    <text evidence="6">The sequence shown here is derived from an EMBL/GenBank/DDBJ whole genome shotgun (WGS) entry which is preliminary data.</text>
</comment>
<evidence type="ECO:0000256" key="4">
    <source>
        <dbReference type="SAM" id="MobiDB-lite"/>
    </source>
</evidence>
<dbReference type="FunFam" id="2.60.40.10:FF:000376">
    <property type="entry name" value="CLUMA_CG000981, isoform A"/>
    <property type="match status" value="1"/>
</dbReference>
<keyword evidence="3" id="KW-0393">Immunoglobulin domain</keyword>
<dbReference type="InterPro" id="IPR013098">
    <property type="entry name" value="Ig_I-set"/>
</dbReference>
<protein>
    <recommendedName>
        <fullName evidence="5">Ig-like domain-containing protein</fullName>
    </recommendedName>
</protein>
<feature type="compositionally biased region" description="Polar residues" evidence="4">
    <location>
        <begin position="228"/>
        <end position="242"/>
    </location>
</feature>